<dbReference type="GO" id="GO:0016740">
    <property type="term" value="F:transferase activity"/>
    <property type="evidence" value="ECO:0007669"/>
    <property type="project" value="UniProtKB-KW"/>
</dbReference>
<keyword evidence="2" id="KW-1185">Reference proteome</keyword>
<name>A0A3D8PS27_9BACI</name>
<evidence type="ECO:0000313" key="1">
    <source>
        <dbReference type="EMBL" id="RDW18794.1"/>
    </source>
</evidence>
<gene>
    <name evidence="1" type="ORF">CWR45_09370</name>
</gene>
<keyword evidence="1" id="KW-0808">Transferase</keyword>
<dbReference type="OrthoDB" id="2456252at2"/>
<evidence type="ECO:0000313" key="2">
    <source>
        <dbReference type="Proteomes" id="UP000256520"/>
    </source>
</evidence>
<accession>A0A3D8PS27</accession>
<dbReference type="Proteomes" id="UP000256520">
    <property type="component" value="Unassembled WGS sequence"/>
</dbReference>
<dbReference type="NCBIfam" id="TIGR04540">
    <property type="entry name" value="CLB_0814_fam"/>
    <property type="match status" value="1"/>
</dbReference>
<sequence>MQEVKPVELKMFYRTQRDLAIDLNKLVDSYWQEELKDNELINGIKNLYENNQEKLIKDNHFTKVVQQQCGKRRLAVVEKVLEIK</sequence>
<dbReference type="EMBL" id="PIOD01000009">
    <property type="protein sequence ID" value="RDW18794.1"/>
    <property type="molecule type" value="Genomic_DNA"/>
</dbReference>
<dbReference type="InterPro" id="IPR030902">
    <property type="entry name" value="CLB_0814_fam"/>
</dbReference>
<dbReference type="AlphaFoldDB" id="A0A3D8PS27"/>
<protein>
    <submittedName>
        <fullName evidence="1">Glycosyl transferase</fullName>
    </submittedName>
</protein>
<reference evidence="2" key="1">
    <citation type="submission" date="2017-11" db="EMBL/GenBank/DDBJ databases">
        <authorList>
            <person name="Zhu W."/>
        </authorList>
    </citation>
    <scope>NUCLEOTIDE SEQUENCE [LARGE SCALE GENOMIC DNA]</scope>
    <source>
        <strain evidence="2">CAU 1051</strain>
    </source>
</reference>
<organism evidence="1 2">
    <name type="scientific">Oceanobacillus chungangensis</name>
    <dbReference type="NCBI Taxonomy" id="1229152"/>
    <lineage>
        <taxon>Bacteria</taxon>
        <taxon>Bacillati</taxon>
        <taxon>Bacillota</taxon>
        <taxon>Bacilli</taxon>
        <taxon>Bacillales</taxon>
        <taxon>Bacillaceae</taxon>
        <taxon>Oceanobacillus</taxon>
    </lineage>
</organism>
<comment type="caution">
    <text evidence="1">The sequence shown here is derived from an EMBL/GenBank/DDBJ whole genome shotgun (WGS) entry which is preliminary data.</text>
</comment>
<proteinExistence type="predicted"/>